<dbReference type="AlphaFoldDB" id="A0A2S9XZV3"/>
<name>A0A2S9XZV3_9BACT</name>
<proteinExistence type="predicted"/>
<evidence type="ECO:0000313" key="3">
    <source>
        <dbReference type="Proteomes" id="UP000237968"/>
    </source>
</evidence>
<dbReference type="Proteomes" id="UP000237968">
    <property type="component" value="Unassembled WGS sequence"/>
</dbReference>
<organism evidence="2 3">
    <name type="scientific">Enhygromyxa salina</name>
    <dbReference type="NCBI Taxonomy" id="215803"/>
    <lineage>
        <taxon>Bacteria</taxon>
        <taxon>Pseudomonadati</taxon>
        <taxon>Myxococcota</taxon>
        <taxon>Polyangia</taxon>
        <taxon>Nannocystales</taxon>
        <taxon>Nannocystaceae</taxon>
        <taxon>Enhygromyxa</taxon>
    </lineage>
</organism>
<protein>
    <recommendedName>
        <fullName evidence="4">STAS/SEC14 domain-containing protein</fullName>
    </recommendedName>
</protein>
<dbReference type="OrthoDB" id="5528748at2"/>
<reference evidence="2 3" key="1">
    <citation type="submission" date="2018-03" db="EMBL/GenBank/DDBJ databases">
        <title>Draft Genome Sequences of the Obligatory Marine Myxobacteria Enhygromyxa salina SWB005.</title>
        <authorList>
            <person name="Poehlein A."/>
            <person name="Moghaddam J.A."/>
            <person name="Harms H."/>
            <person name="Alanjari M."/>
            <person name="Koenig G.M."/>
            <person name="Daniel R."/>
            <person name="Schaeberle T.F."/>
        </authorList>
    </citation>
    <scope>NUCLEOTIDE SEQUENCE [LARGE SCALE GENOMIC DNA]</scope>
    <source>
        <strain evidence="2 3">SWB005</strain>
    </source>
</reference>
<keyword evidence="3" id="KW-1185">Reference proteome</keyword>
<sequence length="160" mass="17475">MAELDDVPTERPPLNPSARSSARLGLGQADIIAPGLVHVRFAGAIRLEHLEPVLAAGDAEIRKGRRLLLAIDADDVHAYKPEVRKLLQAWLGRHKADVESVWVLFRSPVMKMGVAMINTSTGGMIRGFQNPEAFDTELTRATKRARGGWLVNRAQVAAGH</sequence>
<comment type="caution">
    <text evidence="2">The sequence shown here is derived from an EMBL/GenBank/DDBJ whole genome shotgun (WGS) entry which is preliminary data.</text>
</comment>
<evidence type="ECO:0000256" key="1">
    <source>
        <dbReference type="SAM" id="MobiDB-lite"/>
    </source>
</evidence>
<gene>
    <name evidence="2" type="ORF">ENSA5_30130</name>
</gene>
<evidence type="ECO:0008006" key="4">
    <source>
        <dbReference type="Google" id="ProtNLM"/>
    </source>
</evidence>
<evidence type="ECO:0000313" key="2">
    <source>
        <dbReference type="EMBL" id="PRP98281.1"/>
    </source>
</evidence>
<accession>A0A2S9XZV3</accession>
<dbReference type="EMBL" id="PVNK01000146">
    <property type="protein sequence ID" value="PRP98281.1"/>
    <property type="molecule type" value="Genomic_DNA"/>
</dbReference>
<dbReference type="RefSeq" id="WP_106392384.1">
    <property type="nucleotide sequence ID" value="NZ_PVNK01000146.1"/>
</dbReference>
<feature type="region of interest" description="Disordered" evidence="1">
    <location>
        <begin position="1"/>
        <end position="21"/>
    </location>
</feature>